<dbReference type="GO" id="GO:0003700">
    <property type="term" value="F:DNA-binding transcription factor activity"/>
    <property type="evidence" value="ECO:0007669"/>
    <property type="project" value="InterPro"/>
</dbReference>
<keyword evidence="1" id="KW-0805">Transcription regulation</keyword>
<accession>A0A0L8AC72</accession>
<protein>
    <submittedName>
        <fullName evidence="4">AraC family transcriptional regulator</fullName>
    </submittedName>
</protein>
<keyword evidence="2" id="KW-0804">Transcription</keyword>
<proteinExistence type="predicted"/>
<dbReference type="RefSeq" id="WP_010485049.1">
    <property type="nucleotide sequence ID" value="NZ_AJLO02000015.1"/>
</dbReference>
<dbReference type="InterPro" id="IPR009057">
    <property type="entry name" value="Homeodomain-like_sf"/>
</dbReference>
<dbReference type="Proteomes" id="UP000036890">
    <property type="component" value="Unassembled WGS sequence"/>
</dbReference>
<dbReference type="PANTHER" id="PTHR47893:SF1">
    <property type="entry name" value="REGULATORY PROTEIN PCHR"/>
    <property type="match status" value="1"/>
</dbReference>
<dbReference type="SUPFAM" id="SSF46689">
    <property type="entry name" value="Homeodomain-like"/>
    <property type="match status" value="2"/>
</dbReference>
<name>A0A0L8AC72_9GAMM</name>
<dbReference type="Gene3D" id="1.10.10.60">
    <property type="entry name" value="Homeodomain-like"/>
    <property type="match status" value="1"/>
</dbReference>
<evidence type="ECO:0000313" key="5">
    <source>
        <dbReference type="Proteomes" id="UP000036890"/>
    </source>
</evidence>
<dbReference type="PROSITE" id="PS01124">
    <property type="entry name" value="HTH_ARAC_FAMILY_2"/>
    <property type="match status" value="1"/>
</dbReference>
<feature type="domain" description="HTH araC/xylS-type" evidence="3">
    <location>
        <begin position="214"/>
        <end position="312"/>
    </location>
</feature>
<dbReference type="Pfam" id="PF12833">
    <property type="entry name" value="HTH_18"/>
    <property type="match status" value="1"/>
</dbReference>
<comment type="caution">
    <text evidence="4">The sequence shown here is derived from an EMBL/GenBank/DDBJ whole genome shotgun (WGS) entry which is preliminary data.</text>
</comment>
<gene>
    <name evidence="4" type="ORF">W7K_06070</name>
</gene>
<dbReference type="OrthoDB" id="6670788at2"/>
<reference evidence="4 5" key="1">
    <citation type="journal article" date="2012" name="J. Bacteriol.">
        <title>Genome sequence of a novel nicotine-degrading strain, Pseudomonas geniculata N1.</title>
        <authorList>
            <person name="Tang H."/>
            <person name="Yu H."/>
            <person name="Tai C."/>
            <person name="Huang K."/>
            <person name="Liu Y."/>
            <person name="Wang L."/>
            <person name="Yao Y."/>
            <person name="Wu G."/>
            <person name="Xu P."/>
        </authorList>
    </citation>
    <scope>NUCLEOTIDE SEQUENCE [LARGE SCALE GENOMIC DNA]</scope>
    <source>
        <strain evidence="4 5">N1</strain>
    </source>
</reference>
<dbReference type="SMART" id="SM00342">
    <property type="entry name" value="HTH_ARAC"/>
    <property type="match status" value="1"/>
</dbReference>
<sequence length="317" mass="36029">MSRYFTFADYRRFGHRHGFDYRADPEHLRDDQWAGHGEVNEQFLRGGMSLIASDVHNRFPYVATAHQSPGLAIRVMLQGQVDVRIPRRAGFTLRAGTAMTAHHREQVEMTGAHPGETRMRGVSVMVPGQIDPDLFHLPQLETALNTHLECRHWAIPHTLLPVLGQLFDSPWEDGIDALWREGVALQLLAVGLKAEDLQTDHVRTLRAGQRERLERVRAYLHDDPSHAHSLIELAQLACMSPSSLRRHFAQQYGCSVFDYLHEQRMRHAEQGLREDGWTVEQAAAASGYRHPSNFAAAFRKRFGLVPSRWRTGPSKVG</sequence>
<evidence type="ECO:0000256" key="1">
    <source>
        <dbReference type="ARBA" id="ARBA00023015"/>
    </source>
</evidence>
<evidence type="ECO:0000313" key="4">
    <source>
        <dbReference type="EMBL" id="KOE99905.1"/>
    </source>
</evidence>
<dbReference type="InterPro" id="IPR053142">
    <property type="entry name" value="PchR_regulatory_protein"/>
</dbReference>
<organism evidence="4 5">
    <name type="scientific">Stenotrophomonas geniculata N1</name>
    <dbReference type="NCBI Taxonomy" id="1167641"/>
    <lineage>
        <taxon>Bacteria</taxon>
        <taxon>Pseudomonadati</taxon>
        <taxon>Pseudomonadota</taxon>
        <taxon>Gammaproteobacteria</taxon>
        <taxon>Lysobacterales</taxon>
        <taxon>Lysobacteraceae</taxon>
        <taxon>Stenotrophomonas</taxon>
    </lineage>
</organism>
<dbReference type="GO" id="GO:0043565">
    <property type="term" value="F:sequence-specific DNA binding"/>
    <property type="evidence" value="ECO:0007669"/>
    <property type="project" value="InterPro"/>
</dbReference>
<dbReference type="PANTHER" id="PTHR47893">
    <property type="entry name" value="REGULATORY PROTEIN PCHR"/>
    <property type="match status" value="1"/>
</dbReference>
<dbReference type="InterPro" id="IPR018060">
    <property type="entry name" value="HTH_AraC"/>
</dbReference>
<dbReference type="AlphaFoldDB" id="A0A0L8AC72"/>
<evidence type="ECO:0000259" key="3">
    <source>
        <dbReference type="PROSITE" id="PS01124"/>
    </source>
</evidence>
<dbReference type="EMBL" id="AJLO02000015">
    <property type="protein sequence ID" value="KOE99905.1"/>
    <property type="molecule type" value="Genomic_DNA"/>
</dbReference>
<evidence type="ECO:0000256" key="2">
    <source>
        <dbReference type="ARBA" id="ARBA00023163"/>
    </source>
</evidence>